<dbReference type="PANTHER" id="PTHR23345">
    <property type="entry name" value="VITELLOGENIN-RELATED"/>
    <property type="match status" value="1"/>
</dbReference>
<evidence type="ECO:0000256" key="6">
    <source>
        <dbReference type="SAM" id="SignalP"/>
    </source>
</evidence>
<reference evidence="9" key="1">
    <citation type="submission" date="2025-08" db="UniProtKB">
        <authorList>
            <consortium name="RefSeq"/>
        </authorList>
    </citation>
    <scope>IDENTIFICATION</scope>
    <source>
        <tissue evidence="9">Gonads</tissue>
    </source>
</reference>
<keyword evidence="8" id="KW-1185">Reference proteome</keyword>
<dbReference type="InterPro" id="IPR011030">
    <property type="entry name" value="Lipovitellin_superhlx_dom"/>
</dbReference>
<dbReference type="OrthoDB" id="6417349at2759"/>
<keyword evidence="2" id="KW-0758">Storage protein</keyword>
<dbReference type="SMART" id="SM00638">
    <property type="entry name" value="LPD_N"/>
    <property type="match status" value="1"/>
</dbReference>
<proteinExistence type="predicted"/>
<dbReference type="SUPFAM" id="SSF56968">
    <property type="entry name" value="Lipovitellin-phosvitin complex, beta-sheet shell regions"/>
    <property type="match status" value="1"/>
</dbReference>
<dbReference type="InterPro" id="IPR015816">
    <property type="entry name" value="Vitellinogen_b-sht_N"/>
</dbReference>
<dbReference type="Gene3D" id="2.30.230.10">
    <property type="entry name" value="Lipovitellin, beta-sheet shell regions, chain A"/>
    <property type="match status" value="1"/>
</dbReference>
<keyword evidence="4" id="KW-0325">Glycoprotein</keyword>
<feature type="signal peptide" evidence="6">
    <location>
        <begin position="1"/>
        <end position="22"/>
    </location>
</feature>
<dbReference type="Gene3D" id="1.25.10.20">
    <property type="entry name" value="Vitellinogen, superhelical"/>
    <property type="match status" value="1"/>
</dbReference>
<dbReference type="AlphaFoldDB" id="A0A1S3IIU3"/>
<protein>
    <submittedName>
        <fullName evidence="9">Uncharacterized protein LOC106164618</fullName>
    </submittedName>
</protein>
<dbReference type="Pfam" id="PF01347">
    <property type="entry name" value="Vitellogenin_N"/>
    <property type="match status" value="1"/>
</dbReference>
<evidence type="ECO:0000256" key="3">
    <source>
        <dbReference type="ARBA" id="ARBA00023157"/>
    </source>
</evidence>
<keyword evidence="1 6" id="KW-0732">Signal</keyword>
<gene>
    <name evidence="9" type="primary">LOC106164618</name>
</gene>
<organism evidence="8 9">
    <name type="scientific">Lingula anatina</name>
    <name type="common">Brachiopod</name>
    <name type="synonym">Lingula unguis</name>
    <dbReference type="NCBI Taxonomy" id="7574"/>
    <lineage>
        <taxon>Eukaryota</taxon>
        <taxon>Metazoa</taxon>
        <taxon>Spiralia</taxon>
        <taxon>Lophotrochozoa</taxon>
        <taxon>Brachiopoda</taxon>
        <taxon>Linguliformea</taxon>
        <taxon>Lingulata</taxon>
        <taxon>Lingulida</taxon>
        <taxon>Linguloidea</taxon>
        <taxon>Lingulidae</taxon>
        <taxon>Lingula</taxon>
    </lineage>
</organism>
<dbReference type="SUPFAM" id="SSF48431">
    <property type="entry name" value="Lipovitellin-phosvitin complex, superhelical domain"/>
    <property type="match status" value="1"/>
</dbReference>
<keyword evidence="3" id="KW-1015">Disulfide bond</keyword>
<name>A0A1S3IIU3_LINAN</name>
<sequence length="954" mass="107525">MRFIVIYLCLVVALVLSTLCKGEEDYVSKDSSTLPKADLHETTLHYHYESEAKLFGPAEEIFHISADVDVEYIGDGFGNYLDNNASSFLMFMRNVFVQVIKGNGTTSQSEAPLSADDLYDQPTWFVQLGNGTIAEARFTKKDLGNTNVMNFKRSILSVLQTNLVRDKENVIETDVMGKHNSRYMSTELQFGEIEIKKHFSSKDIYVEDNTDLDTDEVDIETDEVQRVSGGILTSVAGHVQVFDKPEDQDESISPEEGGNIDLGAYLTSNVTFTLTLRKHVKRSVEGVQRMEAAVSARFHKRSLVGQYDKVSGVYQRWTILRRKFDEEDKLSQAVTNFMKDPTDPSKLHEVNEILSLENELGMPHNNATSAAANKPALVKQLIQATKEMVANCSTNWEICKEILDLYITAGGKEAEKTLSSLVQYHPLSADQKQELVQKLSFIAKPTNHILTTVKTLWNTLSSQGDPSQSHVILTLGSLASKETTSSGFRSELVDLLRRHLQSGDKNNNTEQISDALEAIGNFGDNRLTPVVLAVAKKEGQTEEIEIGCIHALRRNFHVESVQQWLVDLLTRPTSSCELREAAVVTIKGELAYRKVLDTKNKAWPNSGRTEVDRILLNALLMADVRYECVFSDIREYLQLKGVPFGNLIETYEMVNSTRTKRGVNHVSCSSWGTYGSRYSELLSSSQFSSDNNKYPENKHCLSHISYGPSKANIYIKSGVFAGRNRRRRYCKVYGKSIAKLKVFSKRFTLATAIAYRYKTSKTRTRVYLKVYGKTVVNVDTSGSVNRNYPVYKPSPKSINVFSFFIYVAKISVTITLAPRVDFRIKAGFCDRSYDPCSHCLTMTLKASARISGGGSANLLALARGGIDIGVTLNYLVEGEGKLYPGLCFSFYHGYDPMKINVEAWYQLRTKFKIKSWRFWKWRWTWGKRRTWSPSSLSWKLGSSKRKRIARTGSC</sequence>
<dbReference type="RefSeq" id="XP_013398038.1">
    <property type="nucleotide sequence ID" value="XM_013542584.1"/>
</dbReference>
<dbReference type="PROSITE" id="PS51211">
    <property type="entry name" value="VITELLOGENIN"/>
    <property type="match status" value="1"/>
</dbReference>
<dbReference type="GeneID" id="106164618"/>
<evidence type="ECO:0000256" key="5">
    <source>
        <dbReference type="PROSITE-ProRule" id="PRU00557"/>
    </source>
</evidence>
<comment type="caution">
    <text evidence="5">Lacks conserved residue(s) required for the propagation of feature annotation.</text>
</comment>
<dbReference type="KEGG" id="lak:106164618"/>
<dbReference type="InterPro" id="IPR001747">
    <property type="entry name" value="Vitellogenin_N"/>
</dbReference>
<dbReference type="GO" id="GO:0005319">
    <property type="term" value="F:lipid transporter activity"/>
    <property type="evidence" value="ECO:0007669"/>
    <property type="project" value="InterPro"/>
</dbReference>
<feature type="chain" id="PRO_5010342599" evidence="6">
    <location>
        <begin position="23"/>
        <end position="954"/>
    </location>
</feature>
<evidence type="ECO:0000313" key="9">
    <source>
        <dbReference type="RefSeq" id="XP_013398038.1"/>
    </source>
</evidence>
<evidence type="ECO:0000259" key="7">
    <source>
        <dbReference type="PROSITE" id="PS51211"/>
    </source>
</evidence>
<evidence type="ECO:0000313" key="8">
    <source>
        <dbReference type="Proteomes" id="UP000085678"/>
    </source>
</evidence>
<feature type="domain" description="Vitellogenin" evidence="7">
    <location>
        <begin position="16"/>
        <end position="698"/>
    </location>
</feature>
<dbReference type="InParanoid" id="A0A1S3IIU3"/>
<evidence type="ECO:0000256" key="2">
    <source>
        <dbReference type="ARBA" id="ARBA00022761"/>
    </source>
</evidence>
<accession>A0A1S3IIU3</accession>
<evidence type="ECO:0000256" key="1">
    <source>
        <dbReference type="ARBA" id="ARBA00022729"/>
    </source>
</evidence>
<dbReference type="InterPro" id="IPR050733">
    <property type="entry name" value="Vitellogenin/Apolipophorin"/>
</dbReference>
<evidence type="ECO:0000256" key="4">
    <source>
        <dbReference type="ARBA" id="ARBA00023180"/>
    </source>
</evidence>
<dbReference type="InterPro" id="IPR015819">
    <property type="entry name" value="Lipid_transp_b-sht_shell"/>
</dbReference>
<dbReference type="PANTHER" id="PTHR23345:SF15">
    <property type="entry name" value="VITELLOGENIN 1-RELATED"/>
    <property type="match status" value="1"/>
</dbReference>
<dbReference type="Proteomes" id="UP000085678">
    <property type="component" value="Unplaced"/>
</dbReference>